<sequence length="200" mass="22344">MVSLHNMVSLRAIVRFISPFLACCFLTVALAQETTPPKVSTKPLTAEQKAVYNAFLTGYQGDSKVTLNVANVTDPFLPDKDDLHGCLRNFPKDSRAMEVHQFADQLANDRIHLVNPEKYKVAQVGDFMQRREDLDSAVQAAIDAGLMSMSEVIFDHTHRLAALNFSFQCGKLCGHGGIVIYELRNGHWSRSKRSCGEWQS</sequence>
<proteinExistence type="predicted"/>
<feature type="chain" id="PRO_5030741417" evidence="1">
    <location>
        <begin position="32"/>
        <end position="200"/>
    </location>
</feature>
<evidence type="ECO:0000313" key="3">
    <source>
        <dbReference type="Proteomes" id="UP000568106"/>
    </source>
</evidence>
<reference evidence="2" key="1">
    <citation type="submission" date="2020-08" db="EMBL/GenBank/DDBJ databases">
        <title>Genomic Encyclopedia of Type Strains, Phase IV (KMG-V): Genome sequencing to study the core and pangenomes of soil and plant-associated prokaryotes.</title>
        <authorList>
            <person name="Whitman W."/>
        </authorList>
    </citation>
    <scope>NUCLEOTIDE SEQUENCE [LARGE SCALE GENOMIC DNA]</scope>
    <source>
        <strain evidence="2">M8UP27</strain>
    </source>
</reference>
<gene>
    <name evidence="2" type="ORF">HDF09_000911</name>
</gene>
<feature type="signal peptide" evidence="1">
    <location>
        <begin position="1"/>
        <end position="31"/>
    </location>
</feature>
<protein>
    <submittedName>
        <fullName evidence="2">Uncharacterized protein</fullName>
    </submittedName>
</protein>
<evidence type="ECO:0000256" key="1">
    <source>
        <dbReference type="SAM" id="SignalP"/>
    </source>
</evidence>
<keyword evidence="3" id="KW-1185">Reference proteome</keyword>
<keyword evidence="1" id="KW-0732">Signal</keyword>
<comment type="caution">
    <text evidence="2">The sequence shown here is derived from an EMBL/GenBank/DDBJ whole genome shotgun (WGS) entry which is preliminary data.</text>
</comment>
<organism evidence="2 3">
    <name type="scientific">Tunturiibacter empetritectus</name>
    <dbReference type="NCBI Taxonomy" id="3069691"/>
    <lineage>
        <taxon>Bacteria</taxon>
        <taxon>Pseudomonadati</taxon>
        <taxon>Acidobacteriota</taxon>
        <taxon>Terriglobia</taxon>
        <taxon>Terriglobales</taxon>
        <taxon>Acidobacteriaceae</taxon>
        <taxon>Tunturiibacter</taxon>
    </lineage>
</organism>
<name>A0A7W8IFK7_9BACT</name>
<dbReference type="Proteomes" id="UP000568106">
    <property type="component" value="Unassembled WGS sequence"/>
</dbReference>
<evidence type="ECO:0000313" key="2">
    <source>
        <dbReference type="EMBL" id="MBB5316261.1"/>
    </source>
</evidence>
<dbReference type="EMBL" id="JACHDY010000001">
    <property type="protein sequence ID" value="MBB5316261.1"/>
    <property type="molecule type" value="Genomic_DNA"/>
</dbReference>
<dbReference type="AlphaFoldDB" id="A0A7W8IFK7"/>
<accession>A0A7W8IFK7</accession>